<evidence type="ECO:0000256" key="1">
    <source>
        <dbReference type="ARBA" id="ARBA00022448"/>
    </source>
</evidence>
<sequence length="92" mass="10057">MKVSVLAMLVTLLVLANEVQVSTAGICFIFGLLPCLNAARTSALPSALCCRRLSEQRSCYCQYLKNPTFKKFLNGPNAQKIQSKCGLTRPTC</sequence>
<dbReference type="EMBL" id="JACGCM010002659">
    <property type="protein sequence ID" value="KAF6137307.1"/>
    <property type="molecule type" value="Genomic_DNA"/>
</dbReference>
<name>A0A7J7L3Y3_9MAGN</name>
<dbReference type="PANTHER" id="PTHR33214">
    <property type="entry name" value="BIFUNCTIONAL INHIBITOR/LIPID-TRANSFER PROTEIN/SEED STORAGE 2S ALBUMIN SUPERFAMILY PROTEIN"/>
    <property type="match status" value="1"/>
</dbReference>
<dbReference type="InterPro" id="IPR036312">
    <property type="entry name" value="Bifun_inhib/LTP/seed_sf"/>
</dbReference>
<protein>
    <recommendedName>
        <fullName evidence="4">Bifunctional inhibitor/plant lipid transfer protein/seed storage helical domain-containing protein</fullName>
    </recommendedName>
</protein>
<reference evidence="5 6" key="1">
    <citation type="journal article" date="2020" name="IScience">
        <title>Genome Sequencing of the Endangered Kingdonia uniflora (Circaeasteraceae, Ranunculales) Reveals Potential Mechanisms of Evolutionary Specialization.</title>
        <authorList>
            <person name="Sun Y."/>
            <person name="Deng T."/>
            <person name="Zhang A."/>
            <person name="Moore M.J."/>
            <person name="Landis J.B."/>
            <person name="Lin N."/>
            <person name="Zhang H."/>
            <person name="Zhang X."/>
            <person name="Huang J."/>
            <person name="Zhang X."/>
            <person name="Sun H."/>
            <person name="Wang H."/>
        </authorList>
    </citation>
    <scope>NUCLEOTIDE SEQUENCE [LARGE SCALE GENOMIC DNA]</scope>
    <source>
        <strain evidence="5">TB1705</strain>
        <tissue evidence="5">Leaf</tissue>
    </source>
</reference>
<dbReference type="InterPro" id="IPR033872">
    <property type="entry name" value="nsLTP2"/>
</dbReference>
<evidence type="ECO:0000313" key="5">
    <source>
        <dbReference type="EMBL" id="KAF6137307.1"/>
    </source>
</evidence>
<evidence type="ECO:0000256" key="3">
    <source>
        <dbReference type="SAM" id="SignalP"/>
    </source>
</evidence>
<proteinExistence type="predicted"/>
<evidence type="ECO:0000256" key="2">
    <source>
        <dbReference type="ARBA" id="ARBA00023121"/>
    </source>
</evidence>
<dbReference type="GO" id="GO:0008289">
    <property type="term" value="F:lipid binding"/>
    <property type="evidence" value="ECO:0007669"/>
    <property type="project" value="UniProtKB-KW"/>
</dbReference>
<dbReference type="InterPro" id="IPR016140">
    <property type="entry name" value="Bifunc_inhib/LTP/seed_store"/>
</dbReference>
<keyword evidence="3" id="KW-0732">Signal</keyword>
<dbReference type="GO" id="GO:0006869">
    <property type="term" value="P:lipid transport"/>
    <property type="evidence" value="ECO:0007669"/>
    <property type="project" value="InterPro"/>
</dbReference>
<keyword evidence="1" id="KW-0813">Transport</keyword>
<evidence type="ECO:0000313" key="6">
    <source>
        <dbReference type="Proteomes" id="UP000541444"/>
    </source>
</evidence>
<dbReference type="Proteomes" id="UP000541444">
    <property type="component" value="Unassembled WGS sequence"/>
</dbReference>
<feature type="signal peptide" evidence="3">
    <location>
        <begin position="1"/>
        <end position="16"/>
    </location>
</feature>
<comment type="caution">
    <text evidence="5">The sequence shown here is derived from an EMBL/GenBank/DDBJ whole genome shotgun (WGS) entry which is preliminary data.</text>
</comment>
<dbReference type="Pfam" id="PF00234">
    <property type="entry name" value="Tryp_alpha_amyl"/>
    <property type="match status" value="1"/>
</dbReference>
<dbReference type="SUPFAM" id="SSF47699">
    <property type="entry name" value="Bifunctional inhibitor/lipid-transfer protein/seed storage 2S albumin"/>
    <property type="match status" value="1"/>
</dbReference>
<organism evidence="5 6">
    <name type="scientific">Kingdonia uniflora</name>
    <dbReference type="NCBI Taxonomy" id="39325"/>
    <lineage>
        <taxon>Eukaryota</taxon>
        <taxon>Viridiplantae</taxon>
        <taxon>Streptophyta</taxon>
        <taxon>Embryophyta</taxon>
        <taxon>Tracheophyta</taxon>
        <taxon>Spermatophyta</taxon>
        <taxon>Magnoliopsida</taxon>
        <taxon>Ranunculales</taxon>
        <taxon>Circaeasteraceae</taxon>
        <taxon>Kingdonia</taxon>
    </lineage>
</organism>
<accession>A0A7J7L3Y3</accession>
<dbReference type="Gene3D" id="1.10.110.10">
    <property type="entry name" value="Plant lipid-transfer and hydrophobic proteins"/>
    <property type="match status" value="1"/>
</dbReference>
<dbReference type="PANTHER" id="PTHR33214:SF69">
    <property type="entry name" value="BIFUNCTIONAL INHIBITOR_LIPID-TRANSFER PROTEIN_SEED STORAGE 2S ALBUMIN SUPERFAMILY PROTEIN"/>
    <property type="match status" value="1"/>
</dbReference>
<feature type="domain" description="Bifunctional inhibitor/plant lipid transfer protein/seed storage helical" evidence="4">
    <location>
        <begin position="32"/>
        <end position="92"/>
    </location>
</feature>
<feature type="chain" id="PRO_5029696843" description="Bifunctional inhibitor/plant lipid transfer protein/seed storage helical domain-containing protein" evidence="3">
    <location>
        <begin position="17"/>
        <end position="92"/>
    </location>
</feature>
<keyword evidence="6" id="KW-1185">Reference proteome</keyword>
<dbReference type="AlphaFoldDB" id="A0A7J7L3Y3"/>
<gene>
    <name evidence="5" type="ORF">GIB67_036344</name>
</gene>
<evidence type="ECO:0000259" key="4">
    <source>
        <dbReference type="Pfam" id="PF00234"/>
    </source>
</evidence>
<dbReference type="OrthoDB" id="665742at2759"/>
<keyword evidence="2" id="KW-0446">Lipid-binding</keyword>